<dbReference type="PANTHER" id="PTHR11527">
    <property type="entry name" value="HEAT-SHOCK PROTEIN 20 FAMILY MEMBER"/>
    <property type="match status" value="1"/>
</dbReference>
<dbReference type="CDD" id="cd06464">
    <property type="entry name" value="ACD_sHsps-like"/>
    <property type="match status" value="1"/>
</dbReference>
<accession>A0A1I0DHS5</accession>
<dbReference type="Gene3D" id="2.60.40.790">
    <property type="match status" value="1"/>
</dbReference>
<keyword evidence="5" id="KW-1185">Reference proteome</keyword>
<name>A0A1I0DHS5_9GAMM</name>
<dbReference type="PROSITE" id="PS01031">
    <property type="entry name" value="SHSP"/>
    <property type="match status" value="1"/>
</dbReference>
<evidence type="ECO:0000259" key="3">
    <source>
        <dbReference type="PROSITE" id="PS01031"/>
    </source>
</evidence>
<evidence type="ECO:0000256" key="1">
    <source>
        <dbReference type="PROSITE-ProRule" id="PRU00285"/>
    </source>
</evidence>
<evidence type="ECO:0000313" key="5">
    <source>
        <dbReference type="Proteomes" id="UP000198762"/>
    </source>
</evidence>
<dbReference type="OrthoDB" id="9792695at2"/>
<dbReference type="Proteomes" id="UP000198762">
    <property type="component" value="Unassembled WGS sequence"/>
</dbReference>
<keyword evidence="4" id="KW-0346">Stress response</keyword>
<dbReference type="STRING" id="430453.SAMN04487962_10744"/>
<dbReference type="InterPro" id="IPR031107">
    <property type="entry name" value="Small_HSP"/>
</dbReference>
<feature type="domain" description="SHSP" evidence="3">
    <location>
        <begin position="39"/>
        <end position="151"/>
    </location>
</feature>
<dbReference type="SUPFAM" id="SSF49764">
    <property type="entry name" value="HSP20-like chaperones"/>
    <property type="match status" value="1"/>
</dbReference>
<dbReference type="EMBL" id="FOHZ01000007">
    <property type="protein sequence ID" value="SET31314.1"/>
    <property type="molecule type" value="Genomic_DNA"/>
</dbReference>
<gene>
    <name evidence="4" type="ORF">SAMN04487962_10744</name>
</gene>
<dbReference type="InterPro" id="IPR008978">
    <property type="entry name" value="HSP20-like_chaperone"/>
</dbReference>
<dbReference type="Pfam" id="PF00011">
    <property type="entry name" value="HSP20"/>
    <property type="match status" value="1"/>
</dbReference>
<protein>
    <submittedName>
        <fullName evidence="4">Heat shock protein Hsp20</fullName>
    </submittedName>
</protein>
<sequence>MSNLTRWNPVSEFEDLINRYNRYFGLPATNGDKEGKDLFRRNDWAPAVDIKENKDAFVIDAELPGMNKEDVKVTVHDGVLTIQGERKQETETGDDKHHRVERVYGSFMRRFTLPDNVDADSIKAKFKDGVLSLTLNKVEPLEPKAIEVNVD</sequence>
<reference evidence="5" key="1">
    <citation type="submission" date="2016-10" db="EMBL/GenBank/DDBJ databases">
        <authorList>
            <person name="Varghese N."/>
            <person name="Submissions S."/>
        </authorList>
    </citation>
    <scope>NUCLEOTIDE SEQUENCE [LARGE SCALE GENOMIC DNA]</scope>
    <source>
        <strain evidence="5">CGMCC 1.6489</strain>
    </source>
</reference>
<comment type="similarity">
    <text evidence="1 2">Belongs to the small heat shock protein (HSP20) family.</text>
</comment>
<proteinExistence type="inferred from homology"/>
<dbReference type="InterPro" id="IPR002068">
    <property type="entry name" value="A-crystallin/Hsp20_dom"/>
</dbReference>
<evidence type="ECO:0000256" key="2">
    <source>
        <dbReference type="RuleBase" id="RU003616"/>
    </source>
</evidence>
<dbReference type="AlphaFoldDB" id="A0A1I0DHS5"/>
<dbReference type="RefSeq" id="WP_091850676.1">
    <property type="nucleotide sequence ID" value="NZ_FOHZ01000007.1"/>
</dbReference>
<organism evidence="4 5">
    <name type="scientific">Marinobacter segnicrescens</name>
    <dbReference type="NCBI Taxonomy" id="430453"/>
    <lineage>
        <taxon>Bacteria</taxon>
        <taxon>Pseudomonadati</taxon>
        <taxon>Pseudomonadota</taxon>
        <taxon>Gammaproteobacteria</taxon>
        <taxon>Pseudomonadales</taxon>
        <taxon>Marinobacteraceae</taxon>
        <taxon>Marinobacter</taxon>
    </lineage>
</organism>
<evidence type="ECO:0000313" key="4">
    <source>
        <dbReference type="EMBL" id="SET31314.1"/>
    </source>
</evidence>